<dbReference type="EMBL" id="ADBV01012576">
    <property type="protein sequence ID" value="EJW74259.1"/>
    <property type="molecule type" value="Genomic_DNA"/>
</dbReference>
<evidence type="ECO:0000313" key="2">
    <source>
        <dbReference type="Proteomes" id="UP000004810"/>
    </source>
</evidence>
<gene>
    <name evidence="1" type="ORF">WUBG_14832</name>
</gene>
<sequence length="112" mass="12976">MEKLYLRNTQSRHYEEVTTAYALLSISIYLNQELESTGLTTVLGEYIPTSTYQNSNTTCNINVIQAPEVALVLVKLPRTEMKTKSLSRYKDLEAFTDLKKFQQKHHRCNNED</sequence>
<comment type="caution">
    <text evidence="1">The sequence shown here is derived from an EMBL/GenBank/DDBJ whole genome shotgun (WGS) entry which is preliminary data.</text>
</comment>
<organism evidence="1 2">
    <name type="scientific">Wuchereria bancrofti</name>
    <dbReference type="NCBI Taxonomy" id="6293"/>
    <lineage>
        <taxon>Eukaryota</taxon>
        <taxon>Metazoa</taxon>
        <taxon>Ecdysozoa</taxon>
        <taxon>Nematoda</taxon>
        <taxon>Chromadorea</taxon>
        <taxon>Rhabditida</taxon>
        <taxon>Spirurina</taxon>
        <taxon>Spiruromorpha</taxon>
        <taxon>Filarioidea</taxon>
        <taxon>Onchocercidae</taxon>
        <taxon>Wuchereria</taxon>
    </lineage>
</organism>
<dbReference type="Proteomes" id="UP000004810">
    <property type="component" value="Unassembled WGS sequence"/>
</dbReference>
<name>J9EFS2_WUCBA</name>
<accession>J9EFS2</accession>
<proteinExistence type="predicted"/>
<protein>
    <submittedName>
        <fullName evidence="1">Uncharacterized protein</fullName>
    </submittedName>
</protein>
<reference evidence="2" key="1">
    <citation type="submission" date="2012-08" db="EMBL/GenBank/DDBJ databases">
        <title>The Genome Sequence of Wuchereria bancrofti.</title>
        <authorList>
            <person name="Nutman T.B."/>
            <person name="Fink D.L."/>
            <person name="Russ C."/>
            <person name="Young S."/>
            <person name="Zeng Q."/>
            <person name="Koehrsen M."/>
            <person name="Alvarado L."/>
            <person name="Berlin A."/>
            <person name="Chapman S.B."/>
            <person name="Chen Z."/>
            <person name="Freedman E."/>
            <person name="Gellesch M."/>
            <person name="Goldberg J."/>
            <person name="Griggs A."/>
            <person name="Gujja S."/>
            <person name="Heilman E.R."/>
            <person name="Heiman D."/>
            <person name="Hepburn T."/>
            <person name="Howarth C."/>
            <person name="Jen D."/>
            <person name="Larson L."/>
            <person name="Lewis B."/>
            <person name="Mehta T."/>
            <person name="Park D."/>
            <person name="Pearson M."/>
            <person name="Roberts A."/>
            <person name="Saif S."/>
            <person name="Shea T."/>
            <person name="Shenoy N."/>
            <person name="Sisk P."/>
            <person name="Stolte C."/>
            <person name="Sykes S."/>
            <person name="Walk T."/>
            <person name="White J."/>
            <person name="Yandava C."/>
            <person name="Haas B."/>
            <person name="Henn M.R."/>
            <person name="Nusbaum C."/>
            <person name="Birren B."/>
        </authorList>
    </citation>
    <scope>NUCLEOTIDE SEQUENCE [LARGE SCALE GENOMIC DNA]</scope>
    <source>
        <strain evidence="2">NA</strain>
    </source>
</reference>
<evidence type="ECO:0000313" key="1">
    <source>
        <dbReference type="EMBL" id="EJW74259.1"/>
    </source>
</evidence>
<dbReference type="AlphaFoldDB" id="J9EFS2"/>